<keyword evidence="2 5" id="KW-0812">Transmembrane</keyword>
<name>A0A1G6QFX3_9BACT</name>
<dbReference type="PANTHER" id="PTHR37306">
    <property type="entry name" value="COLICIN V PRODUCTION PROTEIN"/>
    <property type="match status" value="1"/>
</dbReference>
<protein>
    <submittedName>
        <fullName evidence="6">Membrane protein required for colicin V production</fullName>
    </submittedName>
</protein>
<dbReference type="RefSeq" id="WP_092129427.1">
    <property type="nucleotide sequence ID" value="NZ_FMYU01000011.1"/>
</dbReference>
<dbReference type="PANTHER" id="PTHR37306:SF1">
    <property type="entry name" value="COLICIN V PRODUCTION PROTEIN"/>
    <property type="match status" value="1"/>
</dbReference>
<feature type="transmembrane region" description="Helical" evidence="5">
    <location>
        <begin position="30"/>
        <end position="50"/>
    </location>
</feature>
<dbReference type="GO" id="GO:0016020">
    <property type="term" value="C:membrane"/>
    <property type="evidence" value="ECO:0007669"/>
    <property type="project" value="UniProtKB-SubCell"/>
</dbReference>
<evidence type="ECO:0000256" key="2">
    <source>
        <dbReference type="ARBA" id="ARBA00022692"/>
    </source>
</evidence>
<evidence type="ECO:0000256" key="4">
    <source>
        <dbReference type="ARBA" id="ARBA00023136"/>
    </source>
</evidence>
<evidence type="ECO:0000256" key="1">
    <source>
        <dbReference type="ARBA" id="ARBA00004141"/>
    </source>
</evidence>
<evidence type="ECO:0000313" key="7">
    <source>
        <dbReference type="Proteomes" id="UP000199411"/>
    </source>
</evidence>
<reference evidence="7" key="1">
    <citation type="submission" date="2016-10" db="EMBL/GenBank/DDBJ databases">
        <authorList>
            <person name="Varghese N."/>
            <person name="Submissions S."/>
        </authorList>
    </citation>
    <scope>NUCLEOTIDE SEQUENCE [LARGE SCALE GENOMIC DNA]</scope>
    <source>
        <strain evidence="7">DSM 8415</strain>
    </source>
</reference>
<dbReference type="InterPro" id="IPR003825">
    <property type="entry name" value="Colicin-V_CvpA"/>
</dbReference>
<organism evidence="6 7">
    <name type="scientific">Desulfurella multipotens</name>
    <dbReference type="NCBI Taxonomy" id="79269"/>
    <lineage>
        <taxon>Bacteria</taxon>
        <taxon>Pseudomonadati</taxon>
        <taxon>Campylobacterota</taxon>
        <taxon>Desulfurellia</taxon>
        <taxon>Desulfurellales</taxon>
        <taxon>Desulfurellaceae</taxon>
        <taxon>Desulfurella</taxon>
    </lineage>
</organism>
<keyword evidence="3 5" id="KW-1133">Transmembrane helix</keyword>
<dbReference type="Proteomes" id="UP000199411">
    <property type="component" value="Unassembled WGS sequence"/>
</dbReference>
<evidence type="ECO:0000256" key="5">
    <source>
        <dbReference type="SAM" id="Phobius"/>
    </source>
</evidence>
<feature type="transmembrane region" description="Helical" evidence="5">
    <location>
        <begin position="56"/>
        <end position="79"/>
    </location>
</feature>
<evidence type="ECO:0000256" key="3">
    <source>
        <dbReference type="ARBA" id="ARBA00022989"/>
    </source>
</evidence>
<keyword evidence="7" id="KW-1185">Reference proteome</keyword>
<proteinExistence type="predicted"/>
<feature type="transmembrane region" description="Helical" evidence="5">
    <location>
        <begin position="6"/>
        <end position="23"/>
    </location>
</feature>
<evidence type="ECO:0000313" key="6">
    <source>
        <dbReference type="EMBL" id="SDC90596.1"/>
    </source>
</evidence>
<dbReference type="GO" id="GO:0009403">
    <property type="term" value="P:toxin biosynthetic process"/>
    <property type="evidence" value="ECO:0007669"/>
    <property type="project" value="InterPro"/>
</dbReference>
<dbReference type="OrthoDB" id="9810601at2"/>
<sequence length="161" mass="18283">MADTIFGIFILGLLVLGYINGFIKEFFKLVAVILGLYLSVIYHSVLTLPIEKALKVSYLIANLLSFIVLFIIIYTLVNLISFLSQSASRKMKLTSIDRILGALFGFFKAIFLIALVSIILRSLPYLNHFSNKLMHNSYIYKIICISTQNLKIQKDIVRSIK</sequence>
<feature type="transmembrane region" description="Helical" evidence="5">
    <location>
        <begin position="99"/>
        <end position="120"/>
    </location>
</feature>
<dbReference type="EMBL" id="FMYU01000011">
    <property type="protein sequence ID" value="SDC90596.1"/>
    <property type="molecule type" value="Genomic_DNA"/>
</dbReference>
<dbReference type="Pfam" id="PF02674">
    <property type="entry name" value="Colicin_V"/>
    <property type="match status" value="1"/>
</dbReference>
<keyword evidence="4 5" id="KW-0472">Membrane</keyword>
<gene>
    <name evidence="6" type="ORF">SAMN05660835_01570</name>
</gene>
<accession>A0A1G6QFX3</accession>
<dbReference type="AlphaFoldDB" id="A0A1G6QFX3"/>
<comment type="subcellular location">
    <subcellularLocation>
        <location evidence="1">Membrane</location>
        <topology evidence="1">Multi-pass membrane protein</topology>
    </subcellularLocation>
</comment>